<protein>
    <submittedName>
        <fullName evidence="2">Pr6Pr family membrane protein</fullName>
    </submittedName>
</protein>
<keyword evidence="1" id="KW-1133">Transmembrane helix</keyword>
<evidence type="ECO:0000256" key="1">
    <source>
        <dbReference type="SAM" id="Phobius"/>
    </source>
</evidence>
<evidence type="ECO:0000313" key="2">
    <source>
        <dbReference type="EMBL" id="GAA4265515.1"/>
    </source>
</evidence>
<dbReference type="EMBL" id="BAABAU010000001">
    <property type="protein sequence ID" value="GAA4265515.1"/>
    <property type="molecule type" value="Genomic_DNA"/>
</dbReference>
<dbReference type="Proteomes" id="UP001501594">
    <property type="component" value="Unassembled WGS sequence"/>
</dbReference>
<dbReference type="NCBIfam" id="NF038065">
    <property type="entry name" value="Pr6Pr"/>
    <property type="match status" value="1"/>
</dbReference>
<feature type="transmembrane region" description="Helical" evidence="1">
    <location>
        <begin position="137"/>
        <end position="154"/>
    </location>
</feature>
<comment type="caution">
    <text evidence="2">The sequence shown here is derived from an EMBL/GenBank/DDBJ whole genome shotgun (WGS) entry which is preliminary data.</text>
</comment>
<feature type="transmembrane region" description="Helical" evidence="1">
    <location>
        <begin position="109"/>
        <end position="125"/>
    </location>
</feature>
<feature type="transmembrane region" description="Helical" evidence="1">
    <location>
        <begin position="38"/>
        <end position="62"/>
    </location>
</feature>
<feature type="transmembrane region" description="Helical" evidence="1">
    <location>
        <begin position="174"/>
        <end position="195"/>
    </location>
</feature>
<feature type="transmembrane region" description="Helical" evidence="1">
    <location>
        <begin position="69"/>
        <end position="89"/>
    </location>
</feature>
<organism evidence="2 3">
    <name type="scientific">Frondihabitans peucedani</name>
    <dbReference type="NCBI Taxonomy" id="598626"/>
    <lineage>
        <taxon>Bacteria</taxon>
        <taxon>Bacillati</taxon>
        <taxon>Actinomycetota</taxon>
        <taxon>Actinomycetes</taxon>
        <taxon>Micrococcales</taxon>
        <taxon>Microbacteriaceae</taxon>
        <taxon>Frondihabitans</taxon>
    </lineage>
</organism>
<evidence type="ECO:0000313" key="3">
    <source>
        <dbReference type="Proteomes" id="UP001501594"/>
    </source>
</evidence>
<proteinExistence type="predicted"/>
<reference evidence="3" key="1">
    <citation type="journal article" date="2019" name="Int. J. Syst. Evol. Microbiol.">
        <title>The Global Catalogue of Microorganisms (GCM) 10K type strain sequencing project: providing services to taxonomists for standard genome sequencing and annotation.</title>
        <authorList>
            <consortium name="The Broad Institute Genomics Platform"/>
            <consortium name="The Broad Institute Genome Sequencing Center for Infectious Disease"/>
            <person name="Wu L."/>
            <person name="Ma J."/>
        </authorList>
    </citation>
    <scope>NUCLEOTIDE SEQUENCE [LARGE SCALE GENOMIC DNA]</scope>
    <source>
        <strain evidence="3">JCM 17442</strain>
    </source>
</reference>
<dbReference type="RefSeq" id="WP_344794038.1">
    <property type="nucleotide sequence ID" value="NZ_BAABAU010000001.1"/>
</dbReference>
<accession>A0ABP8DZW6</accession>
<keyword evidence="1" id="KW-0472">Membrane</keyword>
<name>A0ABP8DZW6_9MICO</name>
<dbReference type="InterPro" id="IPR049713">
    <property type="entry name" value="Pr6Pr-like"/>
</dbReference>
<keyword evidence="3" id="KW-1185">Reference proteome</keyword>
<keyword evidence="1" id="KW-0812">Transmembrane</keyword>
<sequence>MRYLFAALRLIAAVAIVIAVVAQWIESQRDPNYFFFNFFGYFTIQSNLFIATAFVILAFYGFSGRLTPPWLTVVHGATVTYMATTGVVYNLLLAGGPLGDFNVPWSNDILHRWIPLFAVLQWILFGDRSRIAWKRLWLFLIYPVVWLFVILAIRQRSFVPYPFLDIQKLGGLEVFFYCIGITAFIVAMSAIVIALSRFAILRPGAGQRTDERARVAST</sequence>
<gene>
    <name evidence="2" type="ORF">GCM10022256_11270</name>
</gene>